<reference evidence="1 2" key="1">
    <citation type="submission" date="2016-03" db="EMBL/GenBank/DDBJ databases">
        <title>Whole genome sequencing of Grifola frondosa 9006-11.</title>
        <authorList>
            <person name="Min B."/>
            <person name="Park H."/>
            <person name="Kim J.-G."/>
            <person name="Cho H."/>
            <person name="Oh Y.-L."/>
            <person name="Kong W.-S."/>
            <person name="Choi I.-G."/>
        </authorList>
    </citation>
    <scope>NUCLEOTIDE SEQUENCE [LARGE SCALE GENOMIC DNA]</scope>
    <source>
        <strain evidence="1 2">9006-11</strain>
    </source>
</reference>
<proteinExistence type="predicted"/>
<comment type="caution">
    <text evidence="1">The sequence shown here is derived from an EMBL/GenBank/DDBJ whole genome shotgun (WGS) entry which is preliminary data.</text>
</comment>
<evidence type="ECO:0000313" key="1">
    <source>
        <dbReference type="EMBL" id="OBZ66898.1"/>
    </source>
</evidence>
<gene>
    <name evidence="1" type="ORF">A0H81_13235</name>
</gene>
<keyword evidence="2" id="KW-1185">Reference proteome</keyword>
<name>A0A1C7LQK9_GRIFR</name>
<dbReference type="EMBL" id="LUGG01000027">
    <property type="protein sequence ID" value="OBZ66898.1"/>
    <property type="molecule type" value="Genomic_DNA"/>
</dbReference>
<organism evidence="1 2">
    <name type="scientific">Grifola frondosa</name>
    <name type="common">Maitake</name>
    <name type="synonym">Polyporus frondosus</name>
    <dbReference type="NCBI Taxonomy" id="5627"/>
    <lineage>
        <taxon>Eukaryota</taxon>
        <taxon>Fungi</taxon>
        <taxon>Dikarya</taxon>
        <taxon>Basidiomycota</taxon>
        <taxon>Agaricomycotina</taxon>
        <taxon>Agaricomycetes</taxon>
        <taxon>Polyporales</taxon>
        <taxon>Grifolaceae</taxon>
        <taxon>Grifola</taxon>
    </lineage>
</organism>
<evidence type="ECO:0000313" key="2">
    <source>
        <dbReference type="Proteomes" id="UP000092993"/>
    </source>
</evidence>
<accession>A0A1C7LQK9</accession>
<dbReference type="AlphaFoldDB" id="A0A1C7LQK9"/>
<protein>
    <submittedName>
        <fullName evidence="1">Uncharacterized protein</fullName>
    </submittedName>
</protein>
<sequence>MFDARELTAEEVSGHCRKYGMLSIRCLHVFPDHCSSIPVLVAPPVSPSHQCRIPLFFCRLSPTSHQRVSMNPTTFAGPICAERHRRTRHPMTTRLFRRSYIHTYHLEVDILTMRLPLQPLHLSCDWEPTPPSFSLSIEMHIIYVFLPFHIPTYFIIRCGYKSSCKISRFWVLRSPWISSPDSQNVDPARYCVVSATWAKCSSDLLCWYSPTTARARVHIPAEWIDESMDGHMTSRLETAIVCGGQASCHNQFSGLQNGRDPACQPMTAYESDRLYEP</sequence>
<dbReference type="Proteomes" id="UP000092993">
    <property type="component" value="Unassembled WGS sequence"/>
</dbReference>